<keyword evidence="3" id="KW-1185">Reference proteome</keyword>
<evidence type="ECO:0000313" key="3">
    <source>
        <dbReference type="Proteomes" id="UP000750334"/>
    </source>
</evidence>
<proteinExistence type="predicted"/>
<feature type="region of interest" description="Disordered" evidence="1">
    <location>
        <begin position="388"/>
        <end position="420"/>
    </location>
</feature>
<feature type="compositionally biased region" description="Basic and acidic residues" evidence="1">
    <location>
        <begin position="393"/>
        <end position="403"/>
    </location>
</feature>
<evidence type="ECO:0000313" key="2">
    <source>
        <dbReference type="EMBL" id="KAG0657343.1"/>
    </source>
</evidence>
<reference evidence="2 3" key="1">
    <citation type="submission" date="2020-11" db="EMBL/GenBank/DDBJ databases">
        <title>Kefir isolates.</title>
        <authorList>
            <person name="Marcisauskas S."/>
            <person name="Kim Y."/>
            <person name="Blasche S."/>
        </authorList>
    </citation>
    <scope>NUCLEOTIDE SEQUENCE [LARGE SCALE GENOMIC DNA]</scope>
    <source>
        <strain evidence="2 3">OG2</strain>
    </source>
</reference>
<accession>A0A9P6VYA4</accession>
<name>A0A9P6VYA4_MAUEX</name>
<protein>
    <submittedName>
        <fullName evidence="2">Uncharacterized protein</fullName>
    </submittedName>
</protein>
<feature type="compositionally biased region" description="Basic and acidic residues" evidence="1">
    <location>
        <begin position="410"/>
        <end position="420"/>
    </location>
</feature>
<dbReference type="OrthoDB" id="4065329at2759"/>
<sequence>MSTIPGAFRNKEVVVVDKEILDNRPNLNYKAAMKDIFLSKEQRLHKRKKIIEMATAFYYANKQGSPGVKNPISMSGTAKFFNIPRQSFSDHLKGAHQNVAIHGYAKKGTFSDMNMELIRSIVKAVRINEDPDFEKSSTPLFASDKELINLISVLNVLTYSQKETLVQIGSQLELLAMEINTNDDVSQRHATLEKLLAFFNGPVLCVESFKLKSDDLDDMRHGLISLKKIYSAEHEVKGVSRRTISRSREKLGIVSFTSKNTTNQIRRKRINGTELIVQGHPLNSATGSPVNELETITNPQPTYLTKDQLIRDVFDKLNTIMDKKGQKTLDDLKQYKKLINRLISDLDAFPLYGDLLGAQFQKLMDFVLALSFENAVLLRDNGGGAPSIGLSKTMEESAKRSQPDDNDSNDSDHTLKKIHF</sequence>
<dbReference type="AlphaFoldDB" id="A0A9P6VYA4"/>
<organism evidence="2 3">
    <name type="scientific">Maudiozyma exigua</name>
    <name type="common">Yeast</name>
    <name type="synonym">Kazachstania exigua</name>
    <dbReference type="NCBI Taxonomy" id="34358"/>
    <lineage>
        <taxon>Eukaryota</taxon>
        <taxon>Fungi</taxon>
        <taxon>Dikarya</taxon>
        <taxon>Ascomycota</taxon>
        <taxon>Saccharomycotina</taxon>
        <taxon>Saccharomycetes</taxon>
        <taxon>Saccharomycetales</taxon>
        <taxon>Saccharomycetaceae</taxon>
        <taxon>Maudiozyma</taxon>
    </lineage>
</organism>
<gene>
    <name evidence="2" type="ORF">C6P45_002448</name>
</gene>
<dbReference type="Proteomes" id="UP000750334">
    <property type="component" value="Unassembled WGS sequence"/>
</dbReference>
<dbReference type="EMBL" id="PUHR01000238">
    <property type="protein sequence ID" value="KAG0657343.1"/>
    <property type="molecule type" value="Genomic_DNA"/>
</dbReference>
<comment type="caution">
    <text evidence="2">The sequence shown here is derived from an EMBL/GenBank/DDBJ whole genome shotgun (WGS) entry which is preliminary data.</text>
</comment>
<evidence type="ECO:0000256" key="1">
    <source>
        <dbReference type="SAM" id="MobiDB-lite"/>
    </source>
</evidence>